<dbReference type="GO" id="GO:0046417">
    <property type="term" value="P:chorismate metabolic process"/>
    <property type="evidence" value="ECO:0007669"/>
    <property type="project" value="InterPro"/>
</dbReference>
<dbReference type="OrthoDB" id="9780456at2"/>
<dbReference type="PANTHER" id="PTHR43018">
    <property type="entry name" value="PHOSPHO-2-DEHYDRO-3-DEOXYHEPTONATE ALDOLASE"/>
    <property type="match status" value="1"/>
</dbReference>
<proteinExistence type="predicted"/>
<gene>
    <name evidence="4" type="ORF">SD10_25520</name>
</gene>
<dbReference type="Proteomes" id="UP000033054">
    <property type="component" value="Chromosome"/>
</dbReference>
<evidence type="ECO:0000256" key="1">
    <source>
        <dbReference type="ARBA" id="ARBA00012404"/>
    </source>
</evidence>
<keyword evidence="5" id="KW-1185">Reference proteome</keyword>
<dbReference type="InterPro" id="IPR052899">
    <property type="entry name" value="Class-I_DAHP_synthase"/>
</dbReference>
<protein>
    <recommendedName>
        <fullName evidence="1">chorismate mutase</fullName>
        <ecNumber evidence="1">5.4.99.5</ecNumber>
    </recommendedName>
</protein>
<dbReference type="EMBL" id="CP010429">
    <property type="protein sequence ID" value="AKD57754.1"/>
    <property type="molecule type" value="Genomic_DNA"/>
</dbReference>
<name>A0A0E3ZZU6_9BACT</name>
<evidence type="ECO:0000259" key="3">
    <source>
        <dbReference type="PROSITE" id="PS51168"/>
    </source>
</evidence>
<dbReference type="InterPro" id="IPR036979">
    <property type="entry name" value="CM_dom_sf"/>
</dbReference>
<evidence type="ECO:0000313" key="4">
    <source>
        <dbReference type="EMBL" id="AKD57754.1"/>
    </source>
</evidence>
<accession>A0A0E3ZZU6</accession>
<dbReference type="Gene3D" id="3.20.20.70">
    <property type="entry name" value="Aldolase class I"/>
    <property type="match status" value="1"/>
</dbReference>
<dbReference type="PATRIC" id="fig|1379870.5.peg.5518"/>
<dbReference type="PANTHER" id="PTHR43018:SF1">
    <property type="entry name" value="PROTEIN AROA(G)"/>
    <property type="match status" value="1"/>
</dbReference>
<dbReference type="EC" id="5.4.99.5" evidence="1"/>
<dbReference type="RefSeq" id="WP_046577899.1">
    <property type="nucleotide sequence ID" value="NZ_CP010429.1"/>
</dbReference>
<evidence type="ECO:0000313" key="5">
    <source>
        <dbReference type="Proteomes" id="UP000033054"/>
    </source>
</evidence>
<dbReference type="STRING" id="1379870.SD10_25520"/>
<dbReference type="InterPro" id="IPR006218">
    <property type="entry name" value="DAHP1/KDSA"/>
</dbReference>
<dbReference type="Pfam" id="PF01817">
    <property type="entry name" value="CM_2"/>
    <property type="match status" value="1"/>
</dbReference>
<reference evidence="4 5" key="1">
    <citation type="journal article" date="2014" name="Curr. Microbiol.">
        <title>Spirosoma radiotolerans sp. nov., a gamma-radiation-resistant bacterium isolated from gamma ray-irradiated soil.</title>
        <authorList>
            <person name="Lee J.J."/>
            <person name="Srinivasan S."/>
            <person name="Lim S."/>
            <person name="Joe M."/>
            <person name="Im S."/>
            <person name="Bae S.I."/>
            <person name="Park K.R."/>
            <person name="Han J.H."/>
            <person name="Park S.H."/>
            <person name="Joo B.M."/>
            <person name="Park S.J."/>
            <person name="Kim M.K."/>
        </authorList>
    </citation>
    <scope>NUCLEOTIDE SEQUENCE [LARGE SCALE GENOMIC DNA]</scope>
    <source>
        <strain evidence="4 5">DG5A</strain>
    </source>
</reference>
<organism evidence="4 5">
    <name type="scientific">Spirosoma radiotolerans</name>
    <dbReference type="NCBI Taxonomy" id="1379870"/>
    <lineage>
        <taxon>Bacteria</taxon>
        <taxon>Pseudomonadati</taxon>
        <taxon>Bacteroidota</taxon>
        <taxon>Cytophagia</taxon>
        <taxon>Cytophagales</taxon>
        <taxon>Cytophagaceae</taxon>
        <taxon>Spirosoma</taxon>
    </lineage>
</organism>
<dbReference type="Gene3D" id="1.20.59.10">
    <property type="entry name" value="Chorismate mutase"/>
    <property type="match status" value="1"/>
</dbReference>
<dbReference type="HOGENOM" id="CLU_062599_1_1_10"/>
<dbReference type="SMART" id="SM00830">
    <property type="entry name" value="CM_2"/>
    <property type="match status" value="1"/>
</dbReference>
<dbReference type="KEGG" id="srd:SD10_25520"/>
<evidence type="ECO:0000256" key="2">
    <source>
        <dbReference type="ARBA" id="ARBA00022679"/>
    </source>
</evidence>
<dbReference type="GO" id="GO:0004106">
    <property type="term" value="F:chorismate mutase activity"/>
    <property type="evidence" value="ECO:0007669"/>
    <property type="project" value="UniProtKB-EC"/>
</dbReference>
<dbReference type="AlphaFoldDB" id="A0A0E3ZZU6"/>
<feature type="domain" description="Chorismate mutase" evidence="3">
    <location>
        <begin position="269"/>
        <end position="360"/>
    </location>
</feature>
<dbReference type="InterPro" id="IPR002701">
    <property type="entry name" value="CM_II_prokaryot"/>
</dbReference>
<dbReference type="SUPFAM" id="SSF51569">
    <property type="entry name" value="Aldolase"/>
    <property type="match status" value="1"/>
</dbReference>
<dbReference type="InterPro" id="IPR036263">
    <property type="entry name" value="Chorismate_II_sf"/>
</dbReference>
<dbReference type="SUPFAM" id="SSF48600">
    <property type="entry name" value="Chorismate mutase II"/>
    <property type="match status" value="1"/>
</dbReference>
<sequence length="367" mass="41161">MKVELTVEPLGSWIDTNGKPLIIAGPCSAETEDQLVETARQLKELNAVHVIRAGVWKPRTRPGSFEGMGEAALPWIQRAKAETGLPFAVEVATPEHIELALKYGVDILWVGARTTVNPFNVQEIADALRGVDVPVLVKNPVNPDLALWVGAFERLAGAGISKLGAIHRGFATGEASKYRNVPMWQMAIELKSIFPQLPLIGDPSHMAGKRAYLNELAQMAMDLNYDGLIVESHIDPDKAWSDAAQQLTPAAFGDMLDHLQIRQVESQNLEFQSFMEQSRRNIDNVDRQIVEMLGARMALVERLAEYKRDNNVTLFQPDRWKEILKTRTELGKKLNLYPELVEEIYKIIHMESIRKQTEIIHSATQDV</sequence>
<dbReference type="Pfam" id="PF00793">
    <property type="entry name" value="DAHP_synth_1"/>
    <property type="match status" value="1"/>
</dbReference>
<dbReference type="InterPro" id="IPR013785">
    <property type="entry name" value="Aldolase_TIM"/>
</dbReference>
<dbReference type="PROSITE" id="PS51168">
    <property type="entry name" value="CHORISMATE_MUT_2"/>
    <property type="match status" value="1"/>
</dbReference>
<dbReference type="GO" id="GO:0016740">
    <property type="term" value="F:transferase activity"/>
    <property type="evidence" value="ECO:0007669"/>
    <property type="project" value="UniProtKB-KW"/>
</dbReference>
<keyword evidence="2" id="KW-0808">Transferase</keyword>